<reference evidence="6 7" key="2">
    <citation type="journal article" date="2016" name="Genome Announc.">
        <title>Draft Genome Sequences of Streptomyces scabiei S58, Streptomyces turgidiscabies T45, and Streptomyces acidiscabies a10, the Pathogens of Potato Common Scab, Isolated in Japan.</title>
        <authorList>
            <person name="Tomihama T."/>
            <person name="Nishi Y."/>
            <person name="Sakai M."/>
            <person name="Ikenaga M."/>
            <person name="Okubo T."/>
            <person name="Ikeda S."/>
        </authorList>
    </citation>
    <scope>NUCLEOTIDE SEQUENCE [LARGE SCALE GENOMIC DNA]</scope>
    <source>
        <strain evidence="6 7">S58</strain>
    </source>
</reference>
<accession>A0A100JTQ1</accession>
<dbReference type="InterPro" id="IPR051448">
    <property type="entry name" value="CdaR-like_regulators"/>
</dbReference>
<comment type="caution">
    <text evidence="6">The sequence shown here is derived from an EMBL/GenBank/DDBJ whole genome shotgun (WGS) entry which is preliminary data.</text>
</comment>
<evidence type="ECO:0000256" key="1">
    <source>
        <dbReference type="ARBA" id="ARBA00006754"/>
    </source>
</evidence>
<dbReference type="PANTHER" id="PTHR33744:SF1">
    <property type="entry name" value="DNA-BINDING TRANSCRIPTIONAL ACTIVATOR ADER"/>
    <property type="match status" value="1"/>
</dbReference>
<dbReference type="Gene3D" id="1.10.10.2840">
    <property type="entry name" value="PucR C-terminal helix-turn-helix domain"/>
    <property type="match status" value="1"/>
</dbReference>
<dbReference type="Pfam" id="PF17853">
    <property type="entry name" value="GGDEF_2"/>
    <property type="match status" value="1"/>
</dbReference>
<dbReference type="Pfam" id="PF14361">
    <property type="entry name" value="RsbRD_N"/>
    <property type="match status" value="1"/>
</dbReference>
<dbReference type="InterPro" id="IPR025736">
    <property type="entry name" value="PucR_C-HTH_dom"/>
</dbReference>
<reference evidence="7" key="3">
    <citation type="submission" date="2016-02" db="EMBL/GenBank/DDBJ databases">
        <title>Draft genome of pathogenic Streptomyces sp. in Japan.</title>
        <authorList>
            <person name="Tomihama T."/>
            <person name="Ikenaga M."/>
            <person name="Sakai M."/>
            <person name="Okubo T."/>
            <person name="Ikeda S."/>
        </authorList>
    </citation>
    <scope>NUCLEOTIDE SEQUENCE [LARGE SCALE GENOMIC DNA]</scope>
    <source>
        <strain evidence="7">S58</strain>
    </source>
</reference>
<protein>
    <submittedName>
        <fullName evidence="6">Purine catabolism regulatory protein</fullName>
    </submittedName>
</protein>
<dbReference type="Pfam" id="PF13556">
    <property type="entry name" value="HTH_30"/>
    <property type="match status" value="1"/>
</dbReference>
<feature type="domain" description="PucR C-terminal helix-turn-helix" evidence="3">
    <location>
        <begin position="366"/>
        <end position="417"/>
    </location>
</feature>
<feature type="domain" description="RsbT co-antagonist protein RsbRD N-terminal" evidence="4">
    <location>
        <begin position="58"/>
        <end position="182"/>
    </location>
</feature>
<evidence type="ECO:0000259" key="5">
    <source>
        <dbReference type="Pfam" id="PF17853"/>
    </source>
</evidence>
<dbReference type="InterPro" id="IPR025751">
    <property type="entry name" value="RsbRD_N_dom"/>
</dbReference>
<evidence type="ECO:0000256" key="2">
    <source>
        <dbReference type="SAM" id="MobiDB-lite"/>
    </source>
</evidence>
<dbReference type="InterPro" id="IPR042070">
    <property type="entry name" value="PucR_C-HTH_sf"/>
</dbReference>
<gene>
    <name evidence="6" type="primary">pucR_8</name>
    <name evidence="6" type="ORF">SsS58_05916</name>
</gene>
<evidence type="ECO:0000313" key="7">
    <source>
        <dbReference type="Proteomes" id="UP000067448"/>
    </source>
</evidence>
<feature type="region of interest" description="Disordered" evidence="2">
    <location>
        <begin position="1"/>
        <end position="23"/>
    </location>
</feature>
<proteinExistence type="inferred from homology"/>
<dbReference type="AlphaFoldDB" id="A0A100JTQ1"/>
<sequence length="435" mass="47807">MSATGSWVRRLHPTAPPDELEPTCLPETWNRTVAGIGIGASSWAVEFCHELAGLAVDPDVLALRRAEATEELRPTAEAVVMEALVALCLGRPVPTTVPAETTRQIARAVRQRIPLERILAFQRVSHARFSDALVCEFRRLVPADQQSEGLSDLSRFLVDLVSSFSLACSAAYAAEEQAWLTSVDGSRGVLVRTLLRGDHTDLDPAKALRYELANRTHVGLILRRDARDEDAESESESERLDRVAAKLLTRIGATAHLVIPSDDREVWAWGGFTDPRSVTVRSIPVVPGALVAVGRPSRGLDGFRATHEEARAAARVTLYSAARSRGRTVFFEDVRLAALLTSDPERAQDFVRDELGALGRPREALLRETVRVYLECNCSPATAAARLDVVKNTVVYRIRRAEEMLGRSVKEQQGILWAALHLVDVVDPVESQYSA</sequence>
<dbReference type="Proteomes" id="UP000067448">
    <property type="component" value="Unassembled WGS sequence"/>
</dbReference>
<comment type="similarity">
    <text evidence="1">Belongs to the CdaR family.</text>
</comment>
<dbReference type="PANTHER" id="PTHR33744">
    <property type="entry name" value="CARBOHYDRATE DIACID REGULATOR"/>
    <property type="match status" value="1"/>
</dbReference>
<dbReference type="EMBL" id="BCMM01000031">
    <property type="protein sequence ID" value="GAQ65507.1"/>
    <property type="molecule type" value="Genomic_DNA"/>
</dbReference>
<evidence type="ECO:0000259" key="4">
    <source>
        <dbReference type="Pfam" id="PF14361"/>
    </source>
</evidence>
<name>A0A100JTQ1_STRSC</name>
<organism evidence="6 7">
    <name type="scientific">Streptomyces scabiei</name>
    <dbReference type="NCBI Taxonomy" id="1930"/>
    <lineage>
        <taxon>Bacteria</taxon>
        <taxon>Bacillati</taxon>
        <taxon>Actinomycetota</taxon>
        <taxon>Actinomycetes</taxon>
        <taxon>Kitasatosporales</taxon>
        <taxon>Streptomycetaceae</taxon>
        <taxon>Streptomyces</taxon>
    </lineage>
</organism>
<dbReference type="InterPro" id="IPR041522">
    <property type="entry name" value="CdaR_GGDEF"/>
</dbReference>
<reference evidence="7" key="1">
    <citation type="submission" date="2015-11" db="EMBL/GenBank/DDBJ databases">
        <authorList>
            <consortium name="Cross-ministerial Strategic Innovation Promotion Program (SIP) consortium"/>
            <person name="Tomihama T."/>
            <person name="Ikenaga M."/>
            <person name="Sakai M."/>
            <person name="Okubo T."/>
            <person name="Ikeda S."/>
        </authorList>
    </citation>
    <scope>NUCLEOTIDE SEQUENCE [LARGE SCALE GENOMIC DNA]</scope>
    <source>
        <strain evidence="7">S58</strain>
    </source>
</reference>
<evidence type="ECO:0000259" key="3">
    <source>
        <dbReference type="Pfam" id="PF13556"/>
    </source>
</evidence>
<feature type="domain" description="CdaR GGDEF-like" evidence="5">
    <location>
        <begin position="205"/>
        <end position="316"/>
    </location>
</feature>
<evidence type="ECO:0000313" key="6">
    <source>
        <dbReference type="EMBL" id="GAQ65507.1"/>
    </source>
</evidence>